<sequence length="351" mass="40584">MWKRMTGYFAIVLLVIYLFFMYDETVLSGILVLVILYPVCACIFLLLCRKKITAALDRVPPMGEKDKRIRAGVSVKNISRRFPLRCEAQLSVGNRTSGKKIRRRFGGLILPGQEETFWCEFETAFCGNVEVILESVRLYDLFGIFYIKQKVQRKASVKVMPEFELMPVEITRATREFQADAEEYSGEKKGDDPSELYQVREYRIQDSVRDIHWKLSAKEETFMVKERGFPLGCVVLVWIDFAEKERSAAGFSRLLETAASLSITLAEQKCIHLAAWYEEKNERIGMKRVKDEESACELIWQLMEIEPYRDPVRKQACFDDTFRGHEFSSTVTIDGRGVLRKDGEASELLRL</sequence>
<keyword evidence="1" id="KW-0472">Membrane</keyword>
<evidence type="ECO:0000256" key="1">
    <source>
        <dbReference type="SAM" id="Phobius"/>
    </source>
</evidence>
<evidence type="ECO:0000313" key="4">
    <source>
        <dbReference type="Proteomes" id="UP000823894"/>
    </source>
</evidence>
<evidence type="ECO:0000259" key="2">
    <source>
        <dbReference type="Pfam" id="PF01882"/>
    </source>
</evidence>
<organism evidence="3 4">
    <name type="scientific">Candidatus Mediterraneibacter faecigallinarum</name>
    <dbReference type="NCBI Taxonomy" id="2838669"/>
    <lineage>
        <taxon>Bacteria</taxon>
        <taxon>Bacillati</taxon>
        <taxon>Bacillota</taxon>
        <taxon>Clostridia</taxon>
        <taxon>Lachnospirales</taxon>
        <taxon>Lachnospiraceae</taxon>
        <taxon>Mediterraneibacter</taxon>
    </lineage>
</organism>
<proteinExistence type="predicted"/>
<dbReference type="PANTHER" id="PTHR34351">
    <property type="entry name" value="SLR1927 PROTEIN-RELATED"/>
    <property type="match status" value="1"/>
</dbReference>
<name>A0A9D2SY68_9FIRM</name>
<feature type="domain" description="DUF58" evidence="2">
    <location>
        <begin position="198"/>
        <end position="266"/>
    </location>
</feature>
<dbReference type="Proteomes" id="UP000823894">
    <property type="component" value="Unassembled WGS sequence"/>
</dbReference>
<dbReference type="AlphaFoldDB" id="A0A9D2SY68"/>
<reference evidence="3" key="2">
    <citation type="submission" date="2021-04" db="EMBL/GenBank/DDBJ databases">
        <authorList>
            <person name="Gilroy R."/>
        </authorList>
    </citation>
    <scope>NUCLEOTIDE SEQUENCE</scope>
    <source>
        <strain evidence="3">ChiGjej1B1-1692</strain>
    </source>
</reference>
<feature type="transmembrane region" description="Helical" evidence="1">
    <location>
        <begin position="5"/>
        <end position="22"/>
    </location>
</feature>
<gene>
    <name evidence="3" type="ORF">H9757_05375</name>
</gene>
<comment type="caution">
    <text evidence="3">The sequence shown here is derived from an EMBL/GenBank/DDBJ whole genome shotgun (WGS) entry which is preliminary data.</text>
</comment>
<dbReference type="Pfam" id="PF01882">
    <property type="entry name" value="DUF58"/>
    <property type="match status" value="1"/>
</dbReference>
<protein>
    <submittedName>
        <fullName evidence="3">DUF58 domain-containing protein</fullName>
    </submittedName>
</protein>
<accession>A0A9D2SY68</accession>
<feature type="transmembrane region" description="Helical" evidence="1">
    <location>
        <begin position="28"/>
        <end position="48"/>
    </location>
</feature>
<evidence type="ECO:0000313" key="3">
    <source>
        <dbReference type="EMBL" id="HJC38476.1"/>
    </source>
</evidence>
<keyword evidence="1" id="KW-0812">Transmembrane</keyword>
<reference evidence="3" key="1">
    <citation type="journal article" date="2021" name="PeerJ">
        <title>Extensive microbial diversity within the chicken gut microbiome revealed by metagenomics and culture.</title>
        <authorList>
            <person name="Gilroy R."/>
            <person name="Ravi A."/>
            <person name="Getino M."/>
            <person name="Pursley I."/>
            <person name="Horton D.L."/>
            <person name="Alikhan N.F."/>
            <person name="Baker D."/>
            <person name="Gharbi K."/>
            <person name="Hall N."/>
            <person name="Watson M."/>
            <person name="Adriaenssens E.M."/>
            <person name="Foster-Nyarko E."/>
            <person name="Jarju S."/>
            <person name="Secka A."/>
            <person name="Antonio M."/>
            <person name="Oren A."/>
            <person name="Chaudhuri R.R."/>
            <person name="La Ragione R."/>
            <person name="Hildebrand F."/>
            <person name="Pallen M.J."/>
        </authorList>
    </citation>
    <scope>NUCLEOTIDE SEQUENCE</scope>
    <source>
        <strain evidence="3">ChiGjej1B1-1692</strain>
    </source>
</reference>
<keyword evidence="1" id="KW-1133">Transmembrane helix</keyword>
<dbReference type="InterPro" id="IPR002881">
    <property type="entry name" value="DUF58"/>
</dbReference>
<dbReference type="EMBL" id="DWWK01000077">
    <property type="protein sequence ID" value="HJC38476.1"/>
    <property type="molecule type" value="Genomic_DNA"/>
</dbReference>